<organism evidence="1 2">
    <name type="scientific">Aurantiacibacter zhengii</name>
    <dbReference type="NCBI Taxonomy" id="2307003"/>
    <lineage>
        <taxon>Bacteria</taxon>
        <taxon>Pseudomonadati</taxon>
        <taxon>Pseudomonadota</taxon>
        <taxon>Alphaproteobacteria</taxon>
        <taxon>Sphingomonadales</taxon>
        <taxon>Erythrobacteraceae</taxon>
        <taxon>Aurantiacibacter</taxon>
    </lineage>
</organism>
<comment type="caution">
    <text evidence="1">The sequence shown here is derived from an EMBL/GenBank/DDBJ whole genome shotgun (WGS) entry which is preliminary data.</text>
</comment>
<dbReference type="Proteomes" id="UP000286576">
    <property type="component" value="Unassembled WGS sequence"/>
</dbReference>
<reference evidence="1 2" key="1">
    <citation type="submission" date="2018-08" db="EMBL/GenBank/DDBJ databases">
        <title>Erythrobacter zhengii sp.nov., a bacterium isolated from deep-sea sediment.</title>
        <authorList>
            <person name="Fang C."/>
            <person name="Wu Y.-H."/>
            <person name="Sun C."/>
            <person name="Wang H."/>
            <person name="Cheng H."/>
            <person name="Meng F.-X."/>
            <person name="Wang C.-S."/>
            <person name="Xu X.-W."/>
        </authorList>
    </citation>
    <scope>NUCLEOTIDE SEQUENCE [LARGE SCALE GENOMIC DNA]</scope>
    <source>
        <strain evidence="1 2">V18</strain>
    </source>
</reference>
<evidence type="ECO:0000313" key="2">
    <source>
        <dbReference type="Proteomes" id="UP000286576"/>
    </source>
</evidence>
<evidence type="ECO:0000313" key="1">
    <source>
        <dbReference type="EMBL" id="RIV84512.1"/>
    </source>
</evidence>
<dbReference type="OrthoDB" id="7060209at2"/>
<protein>
    <recommendedName>
        <fullName evidence="3">SIR2-like domain-containing protein</fullName>
    </recommendedName>
</protein>
<dbReference type="EMBL" id="QXFL01000006">
    <property type="protein sequence ID" value="RIV84512.1"/>
    <property type="molecule type" value="Genomic_DNA"/>
</dbReference>
<keyword evidence="2" id="KW-1185">Reference proteome</keyword>
<gene>
    <name evidence="1" type="ORF">D2V07_13040</name>
</gene>
<dbReference type="AlphaFoldDB" id="A0A418NPV7"/>
<dbReference type="RefSeq" id="WP_119587462.1">
    <property type="nucleotide sequence ID" value="NZ_CAWODQ010000026.1"/>
</dbReference>
<sequence length="338" mass="37495">MIRTKTAIVVGAGAAVEIELLGQREMLNRIAQGYDFQRLGTELQSREMQDFDTLFSKVKGKNAELRDAAMRIRAGSRLSSSMHALLQQHGEDKHVLAAGKLALAYYTLRAEEHSPMGAEPRDPGDMPLRGTENWLYELSRMVVDGVTRAKAEQCFEHLHIVNFNADRSIEHYMPWALHLGFGMSLTEAQAICAEKLRVVHPYGRAGKLAWQAGDEAVAGWGEVELKNLLKQAEGIRTASEFLADRHMRAALYGGLANARRLVFLGFDFNALDTALLFDERLTQSPDALLSIPVGAGHHKESISRVLKSVGGIQAESVVALHDGRVWQMLRDHALFLES</sequence>
<accession>A0A418NPV7</accession>
<name>A0A418NPV7_9SPHN</name>
<evidence type="ECO:0008006" key="3">
    <source>
        <dbReference type="Google" id="ProtNLM"/>
    </source>
</evidence>
<proteinExistence type="predicted"/>